<feature type="domain" description="NTP pyrophosphohydrolase MazG-like" evidence="5">
    <location>
        <begin position="173"/>
        <end position="229"/>
    </location>
</feature>
<evidence type="ECO:0000313" key="6">
    <source>
        <dbReference type="EMBL" id="ESS72219.1"/>
    </source>
</evidence>
<dbReference type="PANTHER" id="PTHR30522:SF0">
    <property type="entry name" value="NUCLEOSIDE TRIPHOSPHATE PYROPHOSPHOHYDROLASE"/>
    <property type="match status" value="1"/>
</dbReference>
<dbReference type="FunFam" id="1.10.287.1080:FF:000003">
    <property type="entry name" value="Nucleoside triphosphate pyrophosphohydrolase"/>
    <property type="match status" value="1"/>
</dbReference>
<evidence type="ECO:0000256" key="3">
    <source>
        <dbReference type="ARBA" id="ARBA00066372"/>
    </source>
</evidence>
<dbReference type="STRING" id="1116472.MGMO_66c00580"/>
<evidence type="ECO:0000256" key="1">
    <source>
        <dbReference type="ARBA" id="ARBA00052141"/>
    </source>
</evidence>
<dbReference type="Proteomes" id="UP000017842">
    <property type="component" value="Unassembled WGS sequence"/>
</dbReference>
<dbReference type="InterPro" id="IPR048011">
    <property type="entry name" value="NTP-PPase_MazG-like_C"/>
</dbReference>
<gene>
    <name evidence="6" type="primary">mazG</name>
    <name evidence="6" type="ORF">MGMO_66c00580</name>
</gene>
<dbReference type="OrthoDB" id="9808939at2"/>
<dbReference type="GO" id="GO:0046076">
    <property type="term" value="P:dTTP catabolic process"/>
    <property type="evidence" value="ECO:0007669"/>
    <property type="project" value="TreeGrafter"/>
</dbReference>
<dbReference type="PATRIC" id="fig|1116472.3.peg.2036"/>
<dbReference type="RefSeq" id="WP_023494797.1">
    <property type="nucleotide sequence ID" value="NZ_AYLO01000064.1"/>
</dbReference>
<comment type="similarity">
    <text evidence="2">Belongs to the nucleoside triphosphate pyrophosphohydrolase family.</text>
</comment>
<evidence type="ECO:0000256" key="2">
    <source>
        <dbReference type="ARBA" id="ARBA00061115"/>
    </source>
</evidence>
<dbReference type="AlphaFoldDB" id="V5BWI2"/>
<dbReference type="GO" id="GO:0046047">
    <property type="term" value="P:TTP catabolic process"/>
    <property type="evidence" value="ECO:0007669"/>
    <property type="project" value="TreeGrafter"/>
</dbReference>
<comment type="caution">
    <text evidence="6">The sequence shown here is derived from an EMBL/GenBank/DDBJ whole genome shotgun (WGS) entry which is preliminary data.</text>
</comment>
<dbReference type="InterPro" id="IPR004518">
    <property type="entry name" value="MazG-like_dom"/>
</dbReference>
<reference evidence="6 7" key="1">
    <citation type="journal article" date="2013" name="Genome Announc.">
        <title>Draft Genome Sequence of the Methanotrophic Gammaproteobacterium Methyloglobulus morosus DSM 22980 Strain KoM1.</title>
        <authorList>
            <person name="Poehlein A."/>
            <person name="Deutzmann J.S."/>
            <person name="Daniel R."/>
            <person name="Simeonova D.D."/>
        </authorList>
    </citation>
    <scope>NUCLEOTIDE SEQUENCE [LARGE SCALE GENOMIC DNA]</scope>
    <source>
        <strain evidence="6 7">KoM1</strain>
    </source>
</reference>
<sequence length="267" mass="30764">MLKNTQQLLDIMARLRQPEDGCAWDIKQDFRSLIPYVIEEAYEVVDAIERNDMDDLRAELGDLLLQVAFHAQIAAERNHFTFEEVSETICDKLIRRHPHVFADAVYASDEERHQAWEQAKADERQEKNKASVQLSVLDGVAGSLPALLECEKIQNRAANFGFDWATIEPVFDKVQEELDEVKEAWASGNQAHIEEEIGDLLLVTVNLARHLKINPELALKHSTKKFSRRFQYIEQRVESTGRDLRDCQLSELDAYWDEAKEALKICL</sequence>
<protein>
    <recommendedName>
        <fullName evidence="4">Nucleoside triphosphate pyrophosphohydrolase</fullName>
        <ecNumber evidence="3">3.6.1.8</ecNumber>
    </recommendedName>
</protein>
<evidence type="ECO:0000259" key="5">
    <source>
        <dbReference type="Pfam" id="PF03819"/>
    </source>
</evidence>
<dbReference type="InterPro" id="IPR048015">
    <property type="entry name" value="NTP-PPase_MazG-like_N"/>
</dbReference>
<dbReference type="GO" id="GO:0047693">
    <property type="term" value="F:ATP diphosphatase activity"/>
    <property type="evidence" value="ECO:0007669"/>
    <property type="project" value="UniProtKB-EC"/>
</dbReference>
<dbReference type="EC" id="3.6.1.8" evidence="3"/>
<dbReference type="EMBL" id="AYLO01000064">
    <property type="protein sequence ID" value="ESS72219.1"/>
    <property type="molecule type" value="Genomic_DNA"/>
</dbReference>
<keyword evidence="7" id="KW-1185">Reference proteome</keyword>
<dbReference type="eggNOG" id="COG3956">
    <property type="taxonomic scope" value="Bacteria"/>
</dbReference>
<dbReference type="NCBIfam" id="TIGR00444">
    <property type="entry name" value="mazG"/>
    <property type="match status" value="1"/>
</dbReference>
<dbReference type="GO" id="GO:0006203">
    <property type="term" value="P:dGTP catabolic process"/>
    <property type="evidence" value="ECO:0007669"/>
    <property type="project" value="TreeGrafter"/>
</dbReference>
<dbReference type="GO" id="GO:0006950">
    <property type="term" value="P:response to stress"/>
    <property type="evidence" value="ECO:0007669"/>
    <property type="project" value="UniProtKB-ARBA"/>
</dbReference>
<organism evidence="6 7">
    <name type="scientific">Methyloglobulus morosus KoM1</name>
    <dbReference type="NCBI Taxonomy" id="1116472"/>
    <lineage>
        <taxon>Bacteria</taxon>
        <taxon>Pseudomonadati</taxon>
        <taxon>Pseudomonadota</taxon>
        <taxon>Gammaproteobacteria</taxon>
        <taxon>Methylococcales</taxon>
        <taxon>Methylococcaceae</taxon>
        <taxon>Methyloglobulus</taxon>
    </lineage>
</organism>
<feature type="domain" description="NTP pyrophosphohydrolase MazG-like" evidence="5">
    <location>
        <begin position="28"/>
        <end position="101"/>
    </location>
</feature>
<dbReference type="GO" id="GO:0046052">
    <property type="term" value="P:UTP catabolic process"/>
    <property type="evidence" value="ECO:0007669"/>
    <property type="project" value="TreeGrafter"/>
</dbReference>
<dbReference type="PANTHER" id="PTHR30522">
    <property type="entry name" value="NUCLEOSIDE TRIPHOSPHATE PYROPHOSPHOHYDROLASE"/>
    <property type="match status" value="1"/>
</dbReference>
<dbReference type="CDD" id="cd11529">
    <property type="entry name" value="NTP-PPase_MazG_Cterm"/>
    <property type="match status" value="1"/>
</dbReference>
<keyword evidence="6" id="KW-0378">Hydrolase</keyword>
<name>V5BWI2_9GAMM</name>
<dbReference type="Pfam" id="PF03819">
    <property type="entry name" value="MazG"/>
    <property type="match status" value="2"/>
</dbReference>
<dbReference type="InterPro" id="IPR011551">
    <property type="entry name" value="NTP_PyrPHydrolase_MazG"/>
</dbReference>
<comment type="catalytic activity">
    <reaction evidence="1">
        <text>ATP + H2O = AMP + diphosphate + H(+)</text>
        <dbReference type="Rhea" id="RHEA:14245"/>
        <dbReference type="ChEBI" id="CHEBI:15377"/>
        <dbReference type="ChEBI" id="CHEBI:15378"/>
        <dbReference type="ChEBI" id="CHEBI:30616"/>
        <dbReference type="ChEBI" id="CHEBI:33019"/>
        <dbReference type="ChEBI" id="CHEBI:456215"/>
        <dbReference type="EC" id="3.6.1.8"/>
    </reaction>
</comment>
<evidence type="ECO:0000256" key="4">
    <source>
        <dbReference type="ARBA" id="ARBA00074799"/>
    </source>
</evidence>
<dbReference type="GO" id="GO:0046081">
    <property type="term" value="P:dUTP catabolic process"/>
    <property type="evidence" value="ECO:0007669"/>
    <property type="project" value="TreeGrafter"/>
</dbReference>
<evidence type="ECO:0000313" key="7">
    <source>
        <dbReference type="Proteomes" id="UP000017842"/>
    </source>
</evidence>
<dbReference type="FunFam" id="1.10.287.1080:FF:000001">
    <property type="entry name" value="Nucleoside triphosphate pyrophosphohydrolase"/>
    <property type="match status" value="1"/>
</dbReference>
<accession>V5BWI2</accession>
<dbReference type="NCBIfam" id="NF007113">
    <property type="entry name" value="PRK09562.1"/>
    <property type="match status" value="1"/>
</dbReference>
<proteinExistence type="inferred from homology"/>
<dbReference type="SUPFAM" id="SSF101386">
    <property type="entry name" value="all-alpha NTP pyrophosphatases"/>
    <property type="match status" value="2"/>
</dbReference>
<dbReference type="GO" id="GO:0046061">
    <property type="term" value="P:dATP catabolic process"/>
    <property type="evidence" value="ECO:0007669"/>
    <property type="project" value="TreeGrafter"/>
</dbReference>
<dbReference type="CDD" id="cd11528">
    <property type="entry name" value="NTP-PPase_MazG_Nterm"/>
    <property type="match status" value="1"/>
</dbReference>
<dbReference type="Gene3D" id="1.10.287.1080">
    <property type="entry name" value="MazG-like"/>
    <property type="match status" value="2"/>
</dbReference>